<name>A0AAD4PZE4_9EURO</name>
<dbReference type="Proteomes" id="UP001201262">
    <property type="component" value="Unassembled WGS sequence"/>
</dbReference>
<accession>A0AAD4PZE4</accession>
<comment type="caution">
    <text evidence="1">The sequence shown here is derived from an EMBL/GenBank/DDBJ whole genome shotgun (WGS) entry which is preliminary data.</text>
</comment>
<sequence>MFTLLKSDSVSPHDLETILYGLDVETETYSQMLEILGNFERIRRQLEDDNKKLKTYQVSTFEKSSKISLFKKNVMLSIQRGLGEEVLWSFLCNDKSDTDSISEKETSRVDSFILACFSLSENHFQDIKKYDFITGFHRFLEKQTCSFSESLRNKLIRIIANICEGNDKGKIIIGLHINLSHIDLG</sequence>
<organism evidence="1 2">
    <name type="scientific">Talaromyces proteolyticus</name>
    <dbReference type="NCBI Taxonomy" id="1131652"/>
    <lineage>
        <taxon>Eukaryota</taxon>
        <taxon>Fungi</taxon>
        <taxon>Dikarya</taxon>
        <taxon>Ascomycota</taxon>
        <taxon>Pezizomycotina</taxon>
        <taxon>Eurotiomycetes</taxon>
        <taxon>Eurotiomycetidae</taxon>
        <taxon>Eurotiales</taxon>
        <taxon>Trichocomaceae</taxon>
        <taxon>Talaromyces</taxon>
        <taxon>Talaromyces sect. Bacilispori</taxon>
    </lineage>
</organism>
<evidence type="ECO:0000313" key="1">
    <source>
        <dbReference type="EMBL" id="KAH8695682.1"/>
    </source>
</evidence>
<dbReference type="EMBL" id="JAJTJA010000008">
    <property type="protein sequence ID" value="KAH8695682.1"/>
    <property type="molecule type" value="Genomic_DNA"/>
</dbReference>
<dbReference type="GeneID" id="70240178"/>
<reference evidence="1" key="1">
    <citation type="submission" date="2021-12" db="EMBL/GenBank/DDBJ databases">
        <title>Convergent genome expansion in fungi linked to evolution of root-endophyte symbiosis.</title>
        <authorList>
            <consortium name="DOE Joint Genome Institute"/>
            <person name="Ke Y.-H."/>
            <person name="Bonito G."/>
            <person name="Liao H.-L."/>
            <person name="Looney B."/>
            <person name="Rojas-Flechas A."/>
            <person name="Nash J."/>
            <person name="Hameed K."/>
            <person name="Schadt C."/>
            <person name="Martin F."/>
            <person name="Crous P.W."/>
            <person name="Miettinen O."/>
            <person name="Magnuson J.K."/>
            <person name="Labbe J."/>
            <person name="Jacobson D."/>
            <person name="Doktycz M.J."/>
            <person name="Veneault-Fourrey C."/>
            <person name="Kuo A."/>
            <person name="Mondo S."/>
            <person name="Calhoun S."/>
            <person name="Riley R."/>
            <person name="Ohm R."/>
            <person name="LaButti K."/>
            <person name="Andreopoulos B."/>
            <person name="Pangilinan J."/>
            <person name="Nolan M."/>
            <person name="Tritt A."/>
            <person name="Clum A."/>
            <person name="Lipzen A."/>
            <person name="Daum C."/>
            <person name="Barry K."/>
            <person name="Grigoriev I.V."/>
            <person name="Vilgalys R."/>
        </authorList>
    </citation>
    <scope>NUCLEOTIDE SEQUENCE</scope>
    <source>
        <strain evidence="1">PMI_201</strain>
    </source>
</reference>
<keyword evidence="2" id="KW-1185">Reference proteome</keyword>
<evidence type="ECO:0000313" key="2">
    <source>
        <dbReference type="Proteomes" id="UP001201262"/>
    </source>
</evidence>
<proteinExistence type="predicted"/>
<gene>
    <name evidence="1" type="ORF">BGW36DRAFT_205859</name>
</gene>
<dbReference type="RefSeq" id="XP_046070824.1">
    <property type="nucleotide sequence ID" value="XM_046209891.1"/>
</dbReference>
<protein>
    <submittedName>
        <fullName evidence="1">Uncharacterized protein</fullName>
    </submittedName>
</protein>
<dbReference type="AlphaFoldDB" id="A0AAD4PZE4"/>